<dbReference type="GO" id="GO:0071949">
    <property type="term" value="F:FAD binding"/>
    <property type="evidence" value="ECO:0007669"/>
    <property type="project" value="InterPro"/>
</dbReference>
<dbReference type="PANTHER" id="PTHR46496:SF1">
    <property type="entry name" value="ZEAXANTHIN EPOXIDASE, CHLOROPLASTIC"/>
    <property type="match status" value="1"/>
</dbReference>
<keyword evidence="7" id="KW-1185">Reference proteome</keyword>
<dbReference type="OrthoDB" id="9782160at2"/>
<proteinExistence type="predicted"/>
<name>A0A3M3ETH7_9PSED</name>
<dbReference type="Pfam" id="PF01494">
    <property type="entry name" value="FAD_binding_3"/>
    <property type="match status" value="1"/>
</dbReference>
<comment type="cofactor">
    <cofactor evidence="1">
        <name>FAD</name>
        <dbReference type="ChEBI" id="CHEBI:57692"/>
    </cofactor>
</comment>
<evidence type="ECO:0000256" key="2">
    <source>
        <dbReference type="ARBA" id="ARBA00022630"/>
    </source>
</evidence>
<dbReference type="EMBL" id="RBOJ01000042">
    <property type="protein sequence ID" value="RMM52764.1"/>
    <property type="molecule type" value="Genomic_DNA"/>
</dbReference>
<evidence type="ECO:0000313" key="6">
    <source>
        <dbReference type="EMBL" id="RMM52764.1"/>
    </source>
</evidence>
<dbReference type="GeneID" id="55643484"/>
<evidence type="ECO:0000256" key="3">
    <source>
        <dbReference type="ARBA" id="ARBA00022827"/>
    </source>
</evidence>
<dbReference type="PRINTS" id="PR00420">
    <property type="entry name" value="RNGMNOXGNASE"/>
</dbReference>
<feature type="domain" description="FAD-binding" evidence="5">
    <location>
        <begin position="7"/>
        <end position="341"/>
    </location>
</feature>
<reference evidence="6 7" key="1">
    <citation type="submission" date="2018-08" db="EMBL/GenBank/DDBJ databases">
        <title>Recombination of ecologically and evolutionarily significant loci maintains genetic cohesion in the Pseudomonas syringae species complex.</title>
        <authorList>
            <person name="Dillon M."/>
            <person name="Thakur S."/>
            <person name="Almeida R.N.D."/>
            <person name="Weir B.S."/>
            <person name="Guttman D.S."/>
        </authorList>
    </citation>
    <scope>NUCLEOTIDE SEQUENCE [LARGE SCALE GENOMIC DNA]</scope>
    <source>
        <strain evidence="6 7">NCPPB2445</strain>
    </source>
</reference>
<dbReference type="STRING" id="47879.AXG94_03880"/>
<keyword evidence="3" id="KW-0274">FAD</keyword>
<comment type="caution">
    <text evidence="6">The sequence shown here is derived from an EMBL/GenBank/DDBJ whole genome shotgun (WGS) entry which is preliminary data.</text>
</comment>
<evidence type="ECO:0000256" key="1">
    <source>
        <dbReference type="ARBA" id="ARBA00001974"/>
    </source>
</evidence>
<evidence type="ECO:0000313" key="7">
    <source>
        <dbReference type="Proteomes" id="UP000270661"/>
    </source>
</evidence>
<protein>
    <recommendedName>
        <fullName evidence="5">FAD-binding domain-containing protein</fullName>
    </recommendedName>
</protein>
<sequence length="395" mass="42671">MTKTRKAIVAGAGIGGLTAAIALQRAGWQVKVFEAAQTLRTGGTGLSIMANAMAALHSIDAHVPVEQAGQAIRQFFFKKHNGEPITRMPIHEVGEQLGHPNVNIQRPLLLRALAQQLAPDSLTTGLRCVGYSHRPDSVAVQFEDGSTEEADLLIGADGLNSVIRRQMLGETPTRPSGYIAWLAVTPLSHPAMTEGYVAHYWGRGKRFGLCDVGDGHAYWWGTCNRANAADDALNVSKQEVLDAYAGWAPEVVAAIEATPESALLKMHARDRHPVKQCRDGHVVLLGDAAHPMLPSLGQGAAQAIEDAVVLADCLTQAPDLGGALAQYQAYRLPRANGIVNAARFMSGIEQAESTFACWAREWYFRLTPQSSWRKKNLDILSFKPGLQPVAAYVND</sequence>
<evidence type="ECO:0000259" key="5">
    <source>
        <dbReference type="Pfam" id="PF01494"/>
    </source>
</evidence>
<dbReference type="AlphaFoldDB" id="A0A3M3ETH7"/>
<organism evidence="6 7">
    <name type="scientific">Pseudomonas corrugata</name>
    <dbReference type="NCBI Taxonomy" id="47879"/>
    <lineage>
        <taxon>Bacteria</taxon>
        <taxon>Pseudomonadati</taxon>
        <taxon>Pseudomonadota</taxon>
        <taxon>Gammaproteobacteria</taxon>
        <taxon>Pseudomonadales</taxon>
        <taxon>Pseudomonadaceae</taxon>
        <taxon>Pseudomonas</taxon>
    </lineage>
</organism>
<dbReference type="InterPro" id="IPR036188">
    <property type="entry name" value="FAD/NAD-bd_sf"/>
</dbReference>
<dbReference type="GO" id="GO:0016491">
    <property type="term" value="F:oxidoreductase activity"/>
    <property type="evidence" value="ECO:0007669"/>
    <property type="project" value="UniProtKB-KW"/>
</dbReference>
<keyword evidence="2" id="KW-0285">Flavoprotein</keyword>
<dbReference type="Proteomes" id="UP000270661">
    <property type="component" value="Unassembled WGS sequence"/>
</dbReference>
<accession>A0A3M3ETH7</accession>
<dbReference type="KEGG" id="pcg:AXG94_03880"/>
<dbReference type="PANTHER" id="PTHR46496">
    <property type="match status" value="1"/>
</dbReference>
<dbReference type="SUPFAM" id="SSF51905">
    <property type="entry name" value="FAD/NAD(P)-binding domain"/>
    <property type="match status" value="1"/>
</dbReference>
<gene>
    <name evidence="6" type="ORF">ALQ77_02007</name>
</gene>
<dbReference type="InterPro" id="IPR002938">
    <property type="entry name" value="FAD-bd"/>
</dbReference>
<dbReference type="RefSeq" id="WP_024776964.1">
    <property type="nucleotide sequence ID" value="NZ_CP014262.1"/>
</dbReference>
<keyword evidence="4" id="KW-0560">Oxidoreductase</keyword>
<dbReference type="Gene3D" id="3.50.50.60">
    <property type="entry name" value="FAD/NAD(P)-binding domain"/>
    <property type="match status" value="1"/>
</dbReference>
<evidence type="ECO:0000256" key="4">
    <source>
        <dbReference type="ARBA" id="ARBA00023002"/>
    </source>
</evidence>